<dbReference type="AlphaFoldDB" id="A0AAN8YF05"/>
<organism evidence="2 3">
    <name type="scientific">Solanum bulbocastanum</name>
    <name type="common">Wild potato</name>
    <dbReference type="NCBI Taxonomy" id="147425"/>
    <lineage>
        <taxon>Eukaryota</taxon>
        <taxon>Viridiplantae</taxon>
        <taxon>Streptophyta</taxon>
        <taxon>Embryophyta</taxon>
        <taxon>Tracheophyta</taxon>
        <taxon>Spermatophyta</taxon>
        <taxon>Magnoliopsida</taxon>
        <taxon>eudicotyledons</taxon>
        <taxon>Gunneridae</taxon>
        <taxon>Pentapetalae</taxon>
        <taxon>asterids</taxon>
        <taxon>lamiids</taxon>
        <taxon>Solanales</taxon>
        <taxon>Solanaceae</taxon>
        <taxon>Solanoideae</taxon>
        <taxon>Solaneae</taxon>
        <taxon>Solanum</taxon>
    </lineage>
</organism>
<feature type="signal peptide" evidence="1">
    <location>
        <begin position="1"/>
        <end position="22"/>
    </location>
</feature>
<proteinExistence type="predicted"/>
<name>A0AAN8YF05_SOLBU</name>
<gene>
    <name evidence="2" type="ORF">RDI58_009980</name>
</gene>
<protein>
    <submittedName>
        <fullName evidence="2">Uncharacterized protein</fullName>
    </submittedName>
</protein>
<comment type="caution">
    <text evidence="2">The sequence shown here is derived from an EMBL/GenBank/DDBJ whole genome shotgun (WGS) entry which is preliminary data.</text>
</comment>
<dbReference type="Proteomes" id="UP001371456">
    <property type="component" value="Unassembled WGS sequence"/>
</dbReference>
<evidence type="ECO:0000313" key="3">
    <source>
        <dbReference type="Proteomes" id="UP001371456"/>
    </source>
</evidence>
<keyword evidence="1" id="KW-0732">Signal</keyword>
<accession>A0AAN8YF05</accession>
<feature type="chain" id="PRO_5042991048" evidence="1">
    <location>
        <begin position="23"/>
        <end position="162"/>
    </location>
</feature>
<dbReference type="EMBL" id="JBANQN010000004">
    <property type="protein sequence ID" value="KAK6790899.1"/>
    <property type="molecule type" value="Genomic_DNA"/>
</dbReference>
<keyword evidence="3" id="KW-1185">Reference proteome</keyword>
<sequence>MPKTYFWMFSLWLSASSPLLVGHRINLFSLMNGKTDIKDVVRNFSSQATHMKVPLQKFAIQHDVASSKSSHLDECFGNWSVPPSNFDNVCYTRSYWEWVEDVLLCHREILELIKDYDAIYTSLFTYNYDDNMLHAFFELWRLSTNMLSNFIGVMSISLGTYK</sequence>
<evidence type="ECO:0000256" key="1">
    <source>
        <dbReference type="SAM" id="SignalP"/>
    </source>
</evidence>
<evidence type="ECO:0000313" key="2">
    <source>
        <dbReference type="EMBL" id="KAK6790899.1"/>
    </source>
</evidence>
<reference evidence="2 3" key="1">
    <citation type="submission" date="2024-02" db="EMBL/GenBank/DDBJ databases">
        <title>de novo genome assembly of Solanum bulbocastanum strain 11H21.</title>
        <authorList>
            <person name="Hosaka A.J."/>
        </authorList>
    </citation>
    <scope>NUCLEOTIDE SEQUENCE [LARGE SCALE GENOMIC DNA]</scope>
    <source>
        <tissue evidence="2">Young leaves</tissue>
    </source>
</reference>